<dbReference type="Gene3D" id="3.40.710.10">
    <property type="entry name" value="DD-peptidase/beta-lactamase superfamily"/>
    <property type="match status" value="1"/>
</dbReference>
<reference evidence="9 10" key="1">
    <citation type="submission" date="2017-10" db="EMBL/GenBank/DDBJ databases">
        <title>Massilia psychrophilum sp. nov., a novel purple-pigmented bacterium isolated from Tianshan glacier, Xinjiang Municipality, China.</title>
        <authorList>
            <person name="Wang H."/>
        </authorList>
    </citation>
    <scope>NUCLEOTIDE SEQUENCE [LARGE SCALE GENOMIC DNA]</scope>
    <source>
        <strain evidence="9 10">JCM 30074</strain>
    </source>
</reference>
<dbReference type="GO" id="GO:0030288">
    <property type="term" value="C:outer membrane-bounded periplasmic space"/>
    <property type="evidence" value="ECO:0007669"/>
    <property type="project" value="InterPro"/>
</dbReference>
<feature type="signal peptide" evidence="7">
    <location>
        <begin position="1"/>
        <end position="19"/>
    </location>
</feature>
<keyword evidence="7" id="KW-0732">Signal</keyword>
<evidence type="ECO:0000313" key="9">
    <source>
        <dbReference type="EMBL" id="PIL43722.1"/>
    </source>
</evidence>
<dbReference type="PANTHER" id="PTHR46825:SF9">
    <property type="entry name" value="BETA-LACTAMASE-RELATED DOMAIN-CONTAINING PROTEIN"/>
    <property type="match status" value="1"/>
</dbReference>
<comment type="catalytic activity">
    <reaction evidence="1 6">
        <text>a beta-lactam + H2O = a substituted beta-amino acid</text>
        <dbReference type="Rhea" id="RHEA:20401"/>
        <dbReference type="ChEBI" id="CHEBI:15377"/>
        <dbReference type="ChEBI" id="CHEBI:35627"/>
        <dbReference type="ChEBI" id="CHEBI:140347"/>
        <dbReference type="EC" id="3.5.2.6"/>
    </reaction>
</comment>
<evidence type="ECO:0000259" key="8">
    <source>
        <dbReference type="Pfam" id="PF00144"/>
    </source>
</evidence>
<dbReference type="PROSITE" id="PS00336">
    <property type="entry name" value="BETA_LACTAMASE_C"/>
    <property type="match status" value="1"/>
</dbReference>
<evidence type="ECO:0000256" key="6">
    <source>
        <dbReference type="RuleBase" id="RU361140"/>
    </source>
</evidence>
<dbReference type="InterPro" id="IPR050491">
    <property type="entry name" value="AmpC-like"/>
</dbReference>
<gene>
    <name evidence="9" type="ORF">CR105_16925</name>
</gene>
<feature type="chain" id="PRO_5013768963" description="Beta-lactamase" evidence="7">
    <location>
        <begin position="20"/>
        <end position="385"/>
    </location>
</feature>
<evidence type="ECO:0000256" key="3">
    <source>
        <dbReference type="ARBA" id="ARBA00012865"/>
    </source>
</evidence>
<dbReference type="RefSeq" id="WP_099790305.1">
    <property type="nucleotide sequence ID" value="NZ_JBHLYV010000019.1"/>
</dbReference>
<dbReference type="GO" id="GO:0046677">
    <property type="term" value="P:response to antibiotic"/>
    <property type="evidence" value="ECO:0007669"/>
    <property type="project" value="UniProtKB-UniRule"/>
</dbReference>
<comment type="caution">
    <text evidence="9">The sequence shown here is derived from an EMBL/GenBank/DDBJ whole genome shotgun (WGS) entry which is preliminary data.</text>
</comment>
<dbReference type="EC" id="3.5.2.6" evidence="3 6"/>
<dbReference type="GO" id="GO:0017001">
    <property type="term" value="P:antibiotic catabolic process"/>
    <property type="evidence" value="ECO:0007669"/>
    <property type="project" value="InterPro"/>
</dbReference>
<comment type="similarity">
    <text evidence="2 6">Belongs to the class-C beta-lactamase family.</text>
</comment>
<accession>A0A2G8TCG5</accession>
<proteinExistence type="inferred from homology"/>
<dbReference type="InterPro" id="IPR001466">
    <property type="entry name" value="Beta-lactam-related"/>
</dbReference>
<name>A0A2G8TCG5_9BURK</name>
<dbReference type="SUPFAM" id="SSF56601">
    <property type="entry name" value="beta-lactamase/transpeptidase-like"/>
    <property type="match status" value="1"/>
</dbReference>
<keyword evidence="4 6" id="KW-0378">Hydrolase</keyword>
<dbReference type="InterPro" id="IPR001586">
    <property type="entry name" value="Beta-lactam_class-C_AS"/>
</dbReference>
<dbReference type="Pfam" id="PF00144">
    <property type="entry name" value="Beta-lactamase"/>
    <property type="match status" value="1"/>
</dbReference>
<dbReference type="PANTHER" id="PTHR46825">
    <property type="entry name" value="D-ALANYL-D-ALANINE-CARBOXYPEPTIDASE/ENDOPEPTIDASE AMPH"/>
    <property type="match status" value="1"/>
</dbReference>
<evidence type="ECO:0000256" key="1">
    <source>
        <dbReference type="ARBA" id="ARBA00001526"/>
    </source>
</evidence>
<dbReference type="EMBL" id="PDOC01000011">
    <property type="protein sequence ID" value="PIL43722.1"/>
    <property type="molecule type" value="Genomic_DNA"/>
</dbReference>
<evidence type="ECO:0000256" key="2">
    <source>
        <dbReference type="ARBA" id="ARBA00007840"/>
    </source>
</evidence>
<dbReference type="AlphaFoldDB" id="A0A2G8TCG5"/>
<protein>
    <recommendedName>
        <fullName evidence="3 6">Beta-lactamase</fullName>
        <ecNumber evidence="3 6">3.5.2.6</ecNumber>
    </recommendedName>
</protein>
<dbReference type="GO" id="GO:0008800">
    <property type="term" value="F:beta-lactamase activity"/>
    <property type="evidence" value="ECO:0007669"/>
    <property type="project" value="UniProtKB-UniRule"/>
</dbReference>
<evidence type="ECO:0000256" key="5">
    <source>
        <dbReference type="ARBA" id="ARBA00023251"/>
    </source>
</evidence>
<dbReference type="InterPro" id="IPR012338">
    <property type="entry name" value="Beta-lactam/transpept-like"/>
</dbReference>
<evidence type="ECO:0000256" key="7">
    <source>
        <dbReference type="SAM" id="SignalP"/>
    </source>
</evidence>
<dbReference type="Proteomes" id="UP000230390">
    <property type="component" value="Unassembled WGS sequence"/>
</dbReference>
<dbReference type="OrthoDB" id="5377431at2"/>
<organism evidence="9 10">
    <name type="scientific">Massilia eurypsychrophila</name>
    <dbReference type="NCBI Taxonomy" id="1485217"/>
    <lineage>
        <taxon>Bacteria</taxon>
        <taxon>Pseudomonadati</taxon>
        <taxon>Pseudomonadota</taxon>
        <taxon>Betaproteobacteria</taxon>
        <taxon>Burkholderiales</taxon>
        <taxon>Oxalobacteraceae</taxon>
        <taxon>Telluria group</taxon>
        <taxon>Massilia</taxon>
    </lineage>
</organism>
<evidence type="ECO:0000313" key="10">
    <source>
        <dbReference type="Proteomes" id="UP000230390"/>
    </source>
</evidence>
<keyword evidence="10" id="KW-1185">Reference proteome</keyword>
<keyword evidence="5 6" id="KW-0046">Antibiotic resistance</keyword>
<evidence type="ECO:0000256" key="4">
    <source>
        <dbReference type="ARBA" id="ARBA00022801"/>
    </source>
</evidence>
<feature type="domain" description="Beta-lactamase-related" evidence="8">
    <location>
        <begin position="45"/>
        <end position="353"/>
    </location>
</feature>
<sequence>MTKKHMLELLVSAALLSCAASLSTAGTTAPSLQLQSMERVAHTLRSTTGAGSVSIGVVFDGKTFSGHYANHDARNVQANDATLFEIGSISKVFAGSLVALAVVDGKIALDDDMRKYLEGDYPNLQFKGQPIRIRNLLTHKTGIDVPFPDTRDIRLNFPPHDFIAQKNLLDGRYTKNDFFKELAAASVTALPGTRFKYGALGPELCAAILEKVYGKSYDSLLQEFVLGPAGMTATRLRLAPGQRLATGYNADGRGMDPLSSNLWGASKFLKSTMGDLISFATFELASRHRAVLESQRLIDPDGQMAYFWETEKNSAGWNYVKDGGSNGTSSIVKILPARGIGIVIVVNQSDVNTGTQVGVALAALERELLELPIGDVGTKMTTSLP</sequence>